<keyword evidence="3" id="KW-1185">Reference proteome</keyword>
<feature type="modified residue" description="FMN phosphoryl threonine" evidence="1">
    <location>
        <position position="161"/>
    </location>
</feature>
<organism evidence="2 3">
    <name type="scientific">Thermosulfuriphilus ammonigenes</name>
    <dbReference type="NCBI Taxonomy" id="1936021"/>
    <lineage>
        <taxon>Bacteria</taxon>
        <taxon>Pseudomonadati</taxon>
        <taxon>Thermodesulfobacteriota</taxon>
        <taxon>Thermodesulfobacteria</taxon>
        <taxon>Thermodesulfobacteriales</taxon>
        <taxon>Thermodesulfobacteriaceae</taxon>
        <taxon>Thermosulfuriphilus</taxon>
    </lineage>
</organism>
<comment type="function">
    <text evidence="1">Part of a membrane-bound complex that couples electron transfer with translocation of ions across the membrane.</text>
</comment>
<evidence type="ECO:0000313" key="2">
    <source>
        <dbReference type="EMBL" id="QIJ70777.1"/>
    </source>
</evidence>
<dbReference type="EC" id="7.-.-.-" evidence="1"/>
<keyword evidence="1" id="KW-0597">Phosphoprotein</keyword>
<feature type="transmembrane region" description="Helical" evidence="1">
    <location>
        <begin position="220"/>
        <end position="237"/>
    </location>
</feature>
<feature type="transmembrane region" description="Helical" evidence="1">
    <location>
        <begin position="249"/>
        <end position="268"/>
    </location>
</feature>
<feature type="transmembrane region" description="Helical" evidence="1">
    <location>
        <begin position="275"/>
        <end position="291"/>
    </location>
</feature>
<keyword evidence="1" id="KW-0285">Flavoprotein</keyword>
<comment type="subcellular location">
    <subcellularLocation>
        <location evidence="1">Cell membrane</location>
        <topology evidence="1">Multi-pass membrane protein</topology>
    </subcellularLocation>
</comment>
<protein>
    <recommendedName>
        <fullName evidence="1">Ion-translocating oxidoreductase complex subunit D</fullName>
        <ecNumber evidence="1">7.-.-.-</ecNumber>
    </recommendedName>
    <alternativeName>
        <fullName evidence="1">Rnf electron transport complex subunit D</fullName>
    </alternativeName>
</protein>
<dbReference type="NCBIfam" id="TIGR01946">
    <property type="entry name" value="rnfD"/>
    <property type="match status" value="1"/>
</dbReference>
<comment type="cofactor">
    <cofactor evidence="1">
        <name>FMN</name>
        <dbReference type="ChEBI" id="CHEBI:58210"/>
    </cofactor>
</comment>
<dbReference type="GO" id="GO:0055085">
    <property type="term" value="P:transmembrane transport"/>
    <property type="evidence" value="ECO:0007669"/>
    <property type="project" value="InterPro"/>
</dbReference>
<evidence type="ECO:0000256" key="1">
    <source>
        <dbReference type="HAMAP-Rule" id="MF_00462"/>
    </source>
</evidence>
<dbReference type="HAMAP" id="MF_00462">
    <property type="entry name" value="RsxD_RnfD"/>
    <property type="match status" value="1"/>
</dbReference>
<feature type="transmembrane region" description="Helical" evidence="1">
    <location>
        <begin position="46"/>
        <end position="64"/>
    </location>
</feature>
<dbReference type="InterPro" id="IPR004338">
    <property type="entry name" value="NqrB/RnfD"/>
</dbReference>
<feature type="transmembrane region" description="Helical" evidence="1">
    <location>
        <begin position="188"/>
        <end position="213"/>
    </location>
</feature>
<name>A0A6G7PT64_9BACT</name>
<keyword evidence="1" id="KW-0813">Transport</keyword>
<feature type="transmembrane region" description="Helical" evidence="1">
    <location>
        <begin position="126"/>
        <end position="145"/>
    </location>
</feature>
<dbReference type="GO" id="GO:0005886">
    <property type="term" value="C:plasma membrane"/>
    <property type="evidence" value="ECO:0007669"/>
    <property type="project" value="UniProtKB-SubCell"/>
</dbReference>
<dbReference type="PANTHER" id="PTHR30578">
    <property type="entry name" value="ELECTRON TRANSPORT COMPLEX PROTEIN RNFD"/>
    <property type="match status" value="1"/>
</dbReference>
<dbReference type="GO" id="GO:0022900">
    <property type="term" value="P:electron transport chain"/>
    <property type="evidence" value="ECO:0007669"/>
    <property type="project" value="UniProtKB-UniRule"/>
</dbReference>
<dbReference type="PANTHER" id="PTHR30578:SF0">
    <property type="entry name" value="ION-TRANSLOCATING OXIDOREDUCTASE COMPLEX SUBUNIT D"/>
    <property type="match status" value="1"/>
</dbReference>
<dbReference type="Pfam" id="PF03116">
    <property type="entry name" value="NQR2_RnfD_RnfE"/>
    <property type="match status" value="1"/>
</dbReference>
<dbReference type="KEGG" id="tav:G4V39_00170"/>
<keyword evidence="1" id="KW-0472">Membrane</keyword>
<keyword evidence="1" id="KW-0249">Electron transport</keyword>
<comment type="subunit">
    <text evidence="1">The complex is composed of six subunits: RnfA, RnfB, RnfC, RnfD, RnfE and RnfG.</text>
</comment>
<gene>
    <name evidence="1" type="primary">rnfD</name>
    <name evidence="2" type="ORF">G4V39_00170</name>
</gene>
<keyword evidence="1" id="KW-1133">Transmembrane helix</keyword>
<dbReference type="InterPro" id="IPR011303">
    <property type="entry name" value="RnfD_bac"/>
</dbReference>
<reference evidence="2 3" key="1">
    <citation type="submission" date="2020-02" db="EMBL/GenBank/DDBJ databases">
        <title>Genome analysis of Thermosulfuriphilus ammonigenes ST65T, an anaerobic thermophilic chemolithoautotrophic bacterium isolated from a deep-sea hydrothermal vent.</title>
        <authorList>
            <person name="Slobodkina G."/>
            <person name="Allioux M."/>
            <person name="Merkel A."/>
            <person name="Alain K."/>
            <person name="Jebbar M."/>
            <person name="Slobodkin A."/>
        </authorList>
    </citation>
    <scope>NUCLEOTIDE SEQUENCE [LARGE SCALE GENOMIC DNA]</scope>
    <source>
        <strain evidence="2 3">ST65</strain>
    </source>
</reference>
<keyword evidence="1" id="KW-1003">Cell membrane</keyword>
<dbReference type="EMBL" id="CP048877">
    <property type="protein sequence ID" value="QIJ70777.1"/>
    <property type="molecule type" value="Genomic_DNA"/>
</dbReference>
<keyword evidence="1" id="KW-0812">Transmembrane</keyword>
<dbReference type="RefSeq" id="WP_166031000.1">
    <property type="nucleotide sequence ID" value="NZ_CP048877.1"/>
</dbReference>
<comment type="similarity">
    <text evidence="1">Belongs to the NqrB/RnfD family.</text>
</comment>
<keyword evidence="1" id="KW-0288">FMN</keyword>
<accession>A0A6G7PT64</accession>
<feature type="transmembrane region" description="Helical" evidence="1">
    <location>
        <begin position="20"/>
        <end position="40"/>
    </location>
</feature>
<dbReference type="AlphaFoldDB" id="A0A6G7PT64"/>
<dbReference type="Proteomes" id="UP000502179">
    <property type="component" value="Chromosome"/>
</dbReference>
<evidence type="ECO:0000313" key="3">
    <source>
        <dbReference type="Proteomes" id="UP000502179"/>
    </source>
</evidence>
<sequence length="331" mass="35905">MEKPIFYVSISPHIRDVDTVPRIMWTVFIVLLPQLFLATWVFGPRVLLVALVSILSCVVVEAISQRLLGRPVTIKDGSAALTGLLLAYVLPPGVPISLPLWGSVMAIFVAKQLMGGLGYNIFNPALVARAFLAAGFPVAMTTTWLEPFAWRNQADAISSATPLYLLKHYGPEALSGRFGGYENLLKNFFFGLQSGSIGETSAALLLAGGVFLIYRRIITWHIPVATLATVALLSWIFGGEGLFKGDPLVHLLSGGIILGAFFMATDYVTSPSLPLSRIIFGVGVGALTVLIRLRGGYPEGVCYAILLMNCFVPALDEWIRPKRFAPPKVRT</sequence>
<proteinExistence type="inferred from homology"/>
<keyword evidence="1" id="KW-1278">Translocase</keyword>